<evidence type="ECO:0000313" key="2">
    <source>
        <dbReference type="EMBL" id="KAK0709962.1"/>
    </source>
</evidence>
<proteinExistence type="predicted"/>
<reference evidence="2" key="1">
    <citation type="submission" date="2023-06" db="EMBL/GenBank/DDBJ databases">
        <title>Genome-scale phylogeny and comparative genomics of the fungal order Sordariales.</title>
        <authorList>
            <consortium name="Lawrence Berkeley National Laboratory"/>
            <person name="Hensen N."/>
            <person name="Bonometti L."/>
            <person name="Westerberg I."/>
            <person name="Brannstrom I.O."/>
            <person name="Guillou S."/>
            <person name="Cros-Aarteil S."/>
            <person name="Calhoun S."/>
            <person name="Haridas S."/>
            <person name="Kuo A."/>
            <person name="Mondo S."/>
            <person name="Pangilinan J."/>
            <person name="Riley R."/>
            <person name="LaButti K."/>
            <person name="Andreopoulos B."/>
            <person name="Lipzen A."/>
            <person name="Chen C."/>
            <person name="Yanf M."/>
            <person name="Daum C."/>
            <person name="Ng V."/>
            <person name="Clum A."/>
            <person name="Steindorff A."/>
            <person name="Ohm R."/>
            <person name="Martin F."/>
            <person name="Silar P."/>
            <person name="Natvig D."/>
            <person name="Lalanne C."/>
            <person name="Gautier V."/>
            <person name="Ament-velasquez S.L."/>
            <person name="Kruys A."/>
            <person name="Hutchinson M.I."/>
            <person name="Powell A.J."/>
            <person name="Barry K."/>
            <person name="Miller A.N."/>
            <person name="Grigoriev I.V."/>
            <person name="Debuchy R."/>
            <person name="Gladieux P."/>
            <person name="Thoren M.H."/>
            <person name="Johannesson H."/>
        </authorList>
    </citation>
    <scope>NUCLEOTIDE SEQUENCE</scope>
    <source>
        <strain evidence="2">SMH2392-1A</strain>
    </source>
</reference>
<evidence type="ECO:0000313" key="3">
    <source>
        <dbReference type="Proteomes" id="UP001172101"/>
    </source>
</evidence>
<protein>
    <submittedName>
        <fullName evidence="2">Uncharacterized protein</fullName>
    </submittedName>
</protein>
<feature type="compositionally biased region" description="Polar residues" evidence="1">
    <location>
        <begin position="68"/>
        <end position="78"/>
    </location>
</feature>
<evidence type="ECO:0000256" key="1">
    <source>
        <dbReference type="SAM" id="MobiDB-lite"/>
    </source>
</evidence>
<feature type="region of interest" description="Disordered" evidence="1">
    <location>
        <begin position="1"/>
        <end position="134"/>
    </location>
</feature>
<comment type="caution">
    <text evidence="2">The sequence shown here is derived from an EMBL/GenBank/DDBJ whole genome shotgun (WGS) entry which is preliminary data.</text>
</comment>
<keyword evidence="3" id="KW-1185">Reference proteome</keyword>
<organism evidence="2 3">
    <name type="scientific">Lasiosphaeria miniovina</name>
    <dbReference type="NCBI Taxonomy" id="1954250"/>
    <lineage>
        <taxon>Eukaryota</taxon>
        <taxon>Fungi</taxon>
        <taxon>Dikarya</taxon>
        <taxon>Ascomycota</taxon>
        <taxon>Pezizomycotina</taxon>
        <taxon>Sordariomycetes</taxon>
        <taxon>Sordariomycetidae</taxon>
        <taxon>Sordariales</taxon>
        <taxon>Lasiosphaeriaceae</taxon>
        <taxon>Lasiosphaeria</taxon>
    </lineage>
</organism>
<dbReference type="GeneID" id="85323611"/>
<dbReference type="AlphaFoldDB" id="A0AA40A653"/>
<sequence length="283" mass="30026">MAGAASERRSGNVSAKPTGQGARVGSTDSGGPGGRTRRRRHGGWPTVDRVPTCAANPQIQPGHPVTFINCNIQDTGPLSNKMADKPTKPTSAGGSGNPLHGVTGKEKTPAKPGSLTSSSSSLAGSSLAGSGSTASAGIPGAIPANQLNPSDSEIFNEAKAQRKAQESKDFWDMSKYDYMNVDIRLFADRNAATGPKEQRRWEAPLCHFTLPALEAHGQLRMLKDPVDNGKPLPPKEKIPDEKDAVDCSAILYESKLKSFTQACDAHSLNDSSFKPRLIIWVVI</sequence>
<dbReference type="EMBL" id="JAUIRO010000006">
    <property type="protein sequence ID" value="KAK0709962.1"/>
    <property type="molecule type" value="Genomic_DNA"/>
</dbReference>
<gene>
    <name evidence="2" type="ORF">B0T26DRAFT_679304</name>
</gene>
<name>A0AA40A653_9PEZI</name>
<feature type="compositionally biased region" description="Low complexity" evidence="1">
    <location>
        <begin position="113"/>
        <end position="134"/>
    </location>
</feature>
<dbReference type="RefSeq" id="XP_060293266.1">
    <property type="nucleotide sequence ID" value="XM_060440341.1"/>
</dbReference>
<feature type="compositionally biased region" description="Basic and acidic residues" evidence="1">
    <location>
        <begin position="1"/>
        <end position="10"/>
    </location>
</feature>
<accession>A0AA40A653</accession>
<dbReference type="Proteomes" id="UP001172101">
    <property type="component" value="Unassembled WGS sequence"/>
</dbReference>